<dbReference type="Pfam" id="PF03176">
    <property type="entry name" value="MMPL"/>
    <property type="match status" value="1"/>
</dbReference>
<evidence type="ECO:0000259" key="7">
    <source>
        <dbReference type="Pfam" id="PF03176"/>
    </source>
</evidence>
<protein>
    <submittedName>
        <fullName evidence="8">MMPL family transporter</fullName>
    </submittedName>
</protein>
<organism evidence="8 9">
    <name type="scientific">Siccirubricoccus deserti</name>
    <dbReference type="NCBI Taxonomy" id="2013562"/>
    <lineage>
        <taxon>Bacteria</taxon>
        <taxon>Pseudomonadati</taxon>
        <taxon>Pseudomonadota</taxon>
        <taxon>Alphaproteobacteria</taxon>
        <taxon>Acetobacterales</taxon>
        <taxon>Roseomonadaceae</taxon>
        <taxon>Siccirubricoccus</taxon>
    </lineage>
</organism>
<feature type="transmembrane region" description="Helical" evidence="6">
    <location>
        <begin position="277"/>
        <end position="298"/>
    </location>
</feature>
<feature type="transmembrane region" description="Helical" evidence="6">
    <location>
        <begin position="832"/>
        <end position="856"/>
    </location>
</feature>
<dbReference type="EMBL" id="JACOMF010000003">
    <property type="protein sequence ID" value="MBC4014452.1"/>
    <property type="molecule type" value="Genomic_DNA"/>
</dbReference>
<evidence type="ECO:0000313" key="8">
    <source>
        <dbReference type="EMBL" id="MBC4014452.1"/>
    </source>
</evidence>
<dbReference type="Proteomes" id="UP000600101">
    <property type="component" value="Unassembled WGS sequence"/>
</dbReference>
<dbReference type="PANTHER" id="PTHR33406:SF13">
    <property type="entry name" value="MEMBRANE PROTEIN YDFJ"/>
    <property type="match status" value="1"/>
</dbReference>
<feature type="transmembrane region" description="Helical" evidence="6">
    <location>
        <begin position="411"/>
        <end position="434"/>
    </location>
</feature>
<comment type="subcellular location">
    <subcellularLocation>
        <location evidence="1">Cell membrane</location>
        <topology evidence="1">Multi-pass membrane protein</topology>
    </subcellularLocation>
</comment>
<dbReference type="AlphaFoldDB" id="A0A9X0QVY4"/>
<accession>A0A9X0QVY4</accession>
<feature type="transmembrane region" description="Helical" evidence="6">
    <location>
        <begin position="305"/>
        <end position="328"/>
    </location>
</feature>
<keyword evidence="9" id="KW-1185">Reference proteome</keyword>
<evidence type="ECO:0000256" key="4">
    <source>
        <dbReference type="ARBA" id="ARBA00022989"/>
    </source>
</evidence>
<reference evidence="8" key="1">
    <citation type="submission" date="2020-08" db="EMBL/GenBank/DDBJ databases">
        <authorList>
            <person name="Hu Y."/>
            <person name="Nguyen S.V."/>
            <person name="Li F."/>
            <person name="Fanning S."/>
        </authorList>
    </citation>
    <scope>NUCLEOTIDE SEQUENCE</scope>
    <source>
        <strain evidence="8">SYSU D8009</strain>
    </source>
</reference>
<comment type="caution">
    <text evidence="8">The sequence shown here is derived from an EMBL/GenBank/DDBJ whole genome shotgun (WGS) entry which is preliminary data.</text>
</comment>
<dbReference type="Gene3D" id="1.20.1640.10">
    <property type="entry name" value="Multidrug efflux transporter AcrB transmembrane domain"/>
    <property type="match status" value="2"/>
</dbReference>
<dbReference type="GO" id="GO:0005886">
    <property type="term" value="C:plasma membrane"/>
    <property type="evidence" value="ECO:0007669"/>
    <property type="project" value="UniProtKB-SubCell"/>
</dbReference>
<evidence type="ECO:0000256" key="5">
    <source>
        <dbReference type="ARBA" id="ARBA00023136"/>
    </source>
</evidence>
<sequence>MKPERRSAATIAAALVGFSIRWPRLVLLLSLLLGAWSCWVVATRFAMDTDVVHLFPSDLPWRQTERAMDAAFPQRADVIAVVVDGVTPDVADRAATALAKALEGRPALFRGVSRPDADPFFRRNALLFLAEDEVRSATERIIAAQPMLGTLAADPSLRGIARTLELLAEGLKRGEADPAVVRPALAELTSAAEAAAAGRIAPLDWAALFTGRPADPLALRRFILLRPVPDYAALAPIAEAIDAVRAEAARLGLTPEHGVRVRLTGDLVMGDEEFSTVFGGAIAENILSLLSVALLLWLGLRSGRLIFPILGTLVLGLPITAAFGLLAVGPFNPLSIAFAVLFIGFGVDFGIQYAVCLREQRHLMQDQPLPAALVAAARTAGEGIALAALALGAGFLAFLPTDYRGLSELGLIAAAGMLIAVTISLTTLPAWLVFTRPKPEPEGVGYAMLAPLDRFLTRQARSVTAAAVLLGLGCAALLPLLRFDSNPLNLRNPNTEAVSTFRELMRQRETTPNTLQVLAPDLPAAEALAGRLAALPEVAGTLTLASFVPEAQAPKLALIRDAADLLGPTLDPPLTEPPPTDAEAAAALGRAATALRPVAEPLAAALARLAEGPPEGRARLAAAVLPGLADTLATLRLALQAAPVGLADLPDSLRADWIGRDGRYRVEIQPADLSDSTEAMARFAGAVQAVAPQATGTAISVQASSATIRQAFLHAGLIATGLTVLLLLVTLRSLRLALLAMAPLALAGLLTLVTCIAIGMPLNLANIIALPLLFAQGVAFDIYYVAAWRHGQRSLLPSSLTRAVLYSALTNGTAFGTLALSGHPGTASMGVLLAMSLLYALVTVMLTLPALLPLFAGSRGMK</sequence>
<feature type="transmembrane region" description="Helical" evidence="6">
    <location>
        <begin position="736"/>
        <end position="762"/>
    </location>
</feature>
<feature type="domain" description="Membrane transport protein MMPL" evidence="7">
    <location>
        <begin position="238"/>
        <end position="435"/>
    </location>
</feature>
<dbReference type="PANTHER" id="PTHR33406">
    <property type="entry name" value="MEMBRANE PROTEIN MJ1562-RELATED"/>
    <property type="match status" value="1"/>
</dbReference>
<dbReference type="NCBIfam" id="TIGR03480">
    <property type="entry name" value="HpnN"/>
    <property type="match status" value="1"/>
</dbReference>
<evidence type="ECO:0000256" key="1">
    <source>
        <dbReference type="ARBA" id="ARBA00004651"/>
    </source>
</evidence>
<proteinExistence type="predicted"/>
<dbReference type="InterPro" id="IPR017841">
    <property type="entry name" value="Hopanoid_biosynth_HpnN"/>
</dbReference>
<feature type="transmembrane region" description="Helical" evidence="6">
    <location>
        <begin position="711"/>
        <end position="729"/>
    </location>
</feature>
<evidence type="ECO:0000256" key="6">
    <source>
        <dbReference type="SAM" id="Phobius"/>
    </source>
</evidence>
<keyword evidence="3 6" id="KW-0812">Transmembrane</keyword>
<dbReference type="InterPro" id="IPR050545">
    <property type="entry name" value="Mycobact_MmpL"/>
</dbReference>
<name>A0A9X0QVY4_9PROT</name>
<dbReference type="InterPro" id="IPR004869">
    <property type="entry name" value="MMPL_dom"/>
</dbReference>
<dbReference type="RefSeq" id="WP_186769223.1">
    <property type="nucleotide sequence ID" value="NZ_JACOMF010000003.1"/>
</dbReference>
<feature type="transmembrane region" description="Helical" evidence="6">
    <location>
        <begin position="463"/>
        <end position="481"/>
    </location>
</feature>
<feature type="transmembrane region" description="Helical" evidence="6">
    <location>
        <begin position="768"/>
        <end position="788"/>
    </location>
</feature>
<feature type="transmembrane region" description="Helical" evidence="6">
    <location>
        <begin position="369"/>
        <end position="399"/>
    </location>
</feature>
<dbReference type="SUPFAM" id="SSF82866">
    <property type="entry name" value="Multidrug efflux transporter AcrB transmembrane domain"/>
    <property type="match status" value="2"/>
</dbReference>
<evidence type="ECO:0000256" key="3">
    <source>
        <dbReference type="ARBA" id="ARBA00022692"/>
    </source>
</evidence>
<keyword evidence="5 6" id="KW-0472">Membrane</keyword>
<gene>
    <name evidence="8" type="ORF">H7965_03865</name>
</gene>
<keyword evidence="4 6" id="KW-1133">Transmembrane helix</keyword>
<feature type="transmembrane region" description="Helical" evidence="6">
    <location>
        <begin position="800"/>
        <end position="820"/>
    </location>
</feature>
<evidence type="ECO:0000256" key="2">
    <source>
        <dbReference type="ARBA" id="ARBA00022475"/>
    </source>
</evidence>
<evidence type="ECO:0000313" key="9">
    <source>
        <dbReference type="Proteomes" id="UP000600101"/>
    </source>
</evidence>
<keyword evidence="2" id="KW-1003">Cell membrane</keyword>
<feature type="transmembrane region" description="Helical" evidence="6">
    <location>
        <begin position="334"/>
        <end position="357"/>
    </location>
</feature>